<name>A0A5E4TP93_9BURK</name>
<keyword evidence="5" id="KW-1185">Reference proteome</keyword>
<feature type="domain" description="Nitroreductase" evidence="1">
    <location>
        <begin position="137"/>
        <end position="329"/>
    </location>
</feature>
<gene>
    <name evidence="2" type="ORF">NTU39_26670</name>
    <name evidence="3" type="ORF">PCO31010_01535</name>
</gene>
<dbReference type="EMBL" id="CP102780">
    <property type="protein sequence ID" value="UVA79510.1"/>
    <property type="molecule type" value="Genomic_DNA"/>
</dbReference>
<dbReference type="PANTHER" id="PTHR43745">
    <property type="entry name" value="NITROREDUCTASE MJ1384-RELATED"/>
    <property type="match status" value="1"/>
</dbReference>
<organism evidence="3 4">
    <name type="scientific">Pandoraea commovens</name>
    <dbReference type="NCBI Taxonomy" id="2508289"/>
    <lineage>
        <taxon>Bacteria</taxon>
        <taxon>Pseudomonadati</taxon>
        <taxon>Pseudomonadota</taxon>
        <taxon>Betaproteobacteria</taxon>
        <taxon>Burkholderiales</taxon>
        <taxon>Burkholderiaceae</taxon>
        <taxon>Pandoraea</taxon>
    </lineage>
</organism>
<dbReference type="InterPro" id="IPR052544">
    <property type="entry name" value="Bacteriocin_Proc_Enz"/>
</dbReference>
<dbReference type="AlphaFoldDB" id="A0A5E4TP93"/>
<dbReference type="OrthoDB" id="9802775at2"/>
<dbReference type="RefSeq" id="WP_150663713.1">
    <property type="nucleotide sequence ID" value="NZ_CABPSA010000002.1"/>
</dbReference>
<evidence type="ECO:0000313" key="4">
    <source>
        <dbReference type="Proteomes" id="UP000343335"/>
    </source>
</evidence>
<dbReference type="PANTHER" id="PTHR43745:SF2">
    <property type="entry name" value="NITROREDUCTASE MJ1384-RELATED"/>
    <property type="match status" value="1"/>
</dbReference>
<dbReference type="SUPFAM" id="SSF55469">
    <property type="entry name" value="FMN-dependent nitroreductase-like"/>
    <property type="match status" value="1"/>
</dbReference>
<evidence type="ECO:0000313" key="3">
    <source>
        <dbReference type="EMBL" id="VVD88923.1"/>
    </source>
</evidence>
<dbReference type="NCBIfam" id="TIGR03605">
    <property type="entry name" value="antibiot_sagB"/>
    <property type="match status" value="1"/>
</dbReference>
<proteinExistence type="predicted"/>
<dbReference type="GO" id="GO:0016491">
    <property type="term" value="F:oxidoreductase activity"/>
    <property type="evidence" value="ECO:0007669"/>
    <property type="project" value="InterPro"/>
</dbReference>
<dbReference type="InterPro" id="IPR020051">
    <property type="entry name" value="SagB-type_dehydrogenase"/>
</dbReference>
<evidence type="ECO:0000313" key="2">
    <source>
        <dbReference type="EMBL" id="UVA79510.1"/>
    </source>
</evidence>
<dbReference type="Gene3D" id="3.40.109.10">
    <property type="entry name" value="NADH Oxidase"/>
    <property type="match status" value="1"/>
</dbReference>
<accession>A0A5E4TP93</accession>
<sequence>MTPTLFLKILDGRLVLWDYQNHKQYQVDTAHVTRLLELATGSERRDDAIDTEITEAGLLSTSDPKAWGWDCLSRMFHVGTQVPRSEQVPEAIPYLGYIEHCTSVSDKIPDNEVLRGGTITALPAPRNIDGADLDTTLKARYTCRAFINRPVSLQDVADTLWATFGAVHGSSRMDLSQLGMRSVGYRRTSPSGGSMQPSEPFLVALNVSGLSPGVYHYRSIRHELSYVGDAPSVDTVCRLLCGQTVAKELAYGVFVTSRFDKLWWKYPHSRAYRVALMDVGCLAQTFQLVSTALGIQSWVTGYFIDTDVNALLAVDGVKESALFFLGAGYGEGAVARDAIEAMKHFSERKSQ</sequence>
<protein>
    <submittedName>
        <fullName evidence="2">SagB/ThcOx family dehydrogenase</fullName>
    </submittedName>
</protein>
<evidence type="ECO:0000313" key="5">
    <source>
        <dbReference type="Proteomes" id="UP001058980"/>
    </source>
</evidence>
<reference evidence="3 4" key="1">
    <citation type="submission" date="2019-08" db="EMBL/GenBank/DDBJ databases">
        <authorList>
            <person name="Peeters C."/>
        </authorList>
    </citation>
    <scope>NUCLEOTIDE SEQUENCE [LARGE SCALE GENOMIC DNA]</scope>
    <source>
        <strain evidence="3 4">LMG 31010</strain>
    </source>
</reference>
<dbReference type="Pfam" id="PF00881">
    <property type="entry name" value="Nitroreductase"/>
    <property type="match status" value="1"/>
</dbReference>
<evidence type="ECO:0000259" key="1">
    <source>
        <dbReference type="Pfam" id="PF00881"/>
    </source>
</evidence>
<dbReference type="InterPro" id="IPR000415">
    <property type="entry name" value="Nitroreductase-like"/>
</dbReference>
<dbReference type="InterPro" id="IPR029479">
    <property type="entry name" value="Nitroreductase"/>
</dbReference>
<dbReference type="EMBL" id="CABPSA010000002">
    <property type="protein sequence ID" value="VVD88923.1"/>
    <property type="molecule type" value="Genomic_DNA"/>
</dbReference>
<reference evidence="2" key="2">
    <citation type="submission" date="2022-08" db="EMBL/GenBank/DDBJ databases">
        <title>Multi-unit outbreak of Pandoraea commovens among non-cystic fibrosis intensive care patients from 2019 to 2021 in Berlin, Germany.</title>
        <authorList>
            <person name="Menzel P."/>
        </authorList>
    </citation>
    <scope>NUCLEOTIDE SEQUENCE</scope>
    <source>
        <strain evidence="2">LB-19-202-79</strain>
    </source>
</reference>
<dbReference type="Proteomes" id="UP000343335">
    <property type="component" value="Unassembled WGS sequence"/>
</dbReference>
<dbReference type="Proteomes" id="UP001058980">
    <property type="component" value="Chromosome"/>
</dbReference>
<dbReference type="CDD" id="cd02142">
    <property type="entry name" value="McbC_SagB-like_oxidoreductase"/>
    <property type="match status" value="1"/>
</dbReference>